<protein>
    <submittedName>
        <fullName evidence="3">Putative NBD/HSP70 family sugar kinase</fullName>
    </submittedName>
</protein>
<dbReference type="RefSeq" id="WP_184867134.1">
    <property type="nucleotide sequence ID" value="NZ_BAAAWY010000015.1"/>
</dbReference>
<evidence type="ECO:0000256" key="1">
    <source>
        <dbReference type="ARBA" id="ARBA00006479"/>
    </source>
</evidence>
<gene>
    <name evidence="3" type="ORF">BJ998_006529</name>
</gene>
<evidence type="ECO:0000259" key="2">
    <source>
        <dbReference type="Pfam" id="PF12802"/>
    </source>
</evidence>
<dbReference type="AlphaFoldDB" id="A0A7W9KMK2"/>
<organism evidence="3 4">
    <name type="scientific">Kutzneria kofuensis</name>
    <dbReference type="NCBI Taxonomy" id="103725"/>
    <lineage>
        <taxon>Bacteria</taxon>
        <taxon>Bacillati</taxon>
        <taxon>Actinomycetota</taxon>
        <taxon>Actinomycetes</taxon>
        <taxon>Pseudonocardiales</taxon>
        <taxon>Pseudonocardiaceae</taxon>
        <taxon>Kutzneria</taxon>
    </lineage>
</organism>
<comment type="similarity">
    <text evidence="1">Belongs to the ROK (NagC/XylR) family.</text>
</comment>
<dbReference type="GO" id="GO:0016301">
    <property type="term" value="F:kinase activity"/>
    <property type="evidence" value="ECO:0007669"/>
    <property type="project" value="UniProtKB-KW"/>
</dbReference>
<dbReference type="Pfam" id="PF12802">
    <property type="entry name" value="MarR_2"/>
    <property type="match status" value="1"/>
</dbReference>
<dbReference type="SUPFAM" id="SSF46785">
    <property type="entry name" value="Winged helix' DNA-binding domain"/>
    <property type="match status" value="1"/>
</dbReference>
<dbReference type="PANTHER" id="PTHR18964:SF173">
    <property type="entry name" value="GLUCOKINASE"/>
    <property type="match status" value="1"/>
</dbReference>
<dbReference type="InterPro" id="IPR049874">
    <property type="entry name" value="ROK_cs"/>
</dbReference>
<dbReference type="InterPro" id="IPR000600">
    <property type="entry name" value="ROK"/>
</dbReference>
<evidence type="ECO:0000313" key="3">
    <source>
        <dbReference type="EMBL" id="MBB5895333.1"/>
    </source>
</evidence>
<accession>A0A7W9KMK2</accession>
<dbReference type="PROSITE" id="PS01125">
    <property type="entry name" value="ROK"/>
    <property type="match status" value="1"/>
</dbReference>
<dbReference type="InterPro" id="IPR036388">
    <property type="entry name" value="WH-like_DNA-bd_sf"/>
</dbReference>
<proteinExistence type="inferred from homology"/>
<dbReference type="Proteomes" id="UP000585638">
    <property type="component" value="Unassembled WGS sequence"/>
</dbReference>
<comment type="caution">
    <text evidence="3">The sequence shown here is derived from an EMBL/GenBank/DDBJ whole genome shotgun (WGS) entry which is preliminary data.</text>
</comment>
<name>A0A7W9KMK2_9PSEU</name>
<dbReference type="Pfam" id="PF00480">
    <property type="entry name" value="ROK"/>
    <property type="match status" value="1"/>
</dbReference>
<keyword evidence="3" id="KW-0808">Transferase</keyword>
<feature type="domain" description="HTH marR-type" evidence="2">
    <location>
        <begin position="18"/>
        <end position="60"/>
    </location>
</feature>
<dbReference type="EMBL" id="JACHIR010000001">
    <property type="protein sequence ID" value="MBB5895333.1"/>
    <property type="molecule type" value="Genomic_DNA"/>
</dbReference>
<keyword evidence="3" id="KW-0418">Kinase</keyword>
<reference evidence="3 4" key="1">
    <citation type="submission" date="2020-08" db="EMBL/GenBank/DDBJ databases">
        <title>Sequencing the genomes of 1000 actinobacteria strains.</title>
        <authorList>
            <person name="Klenk H.-P."/>
        </authorList>
    </citation>
    <scope>NUCLEOTIDE SEQUENCE [LARGE SCALE GENOMIC DNA]</scope>
    <source>
        <strain evidence="3 4">DSM 43851</strain>
    </source>
</reference>
<dbReference type="PANTHER" id="PTHR18964">
    <property type="entry name" value="ROK (REPRESSOR, ORF, KINASE) FAMILY"/>
    <property type="match status" value="1"/>
</dbReference>
<keyword evidence="4" id="KW-1185">Reference proteome</keyword>
<dbReference type="SUPFAM" id="SSF53067">
    <property type="entry name" value="Actin-like ATPase domain"/>
    <property type="match status" value="1"/>
</dbReference>
<dbReference type="Gene3D" id="3.30.420.40">
    <property type="match status" value="2"/>
</dbReference>
<evidence type="ECO:0000313" key="4">
    <source>
        <dbReference type="Proteomes" id="UP000585638"/>
    </source>
</evidence>
<sequence>MQSKPGANLGALRDHNAAVVLDLIRRRDGISRVDLANCSGLTAQAVSKIVTRLITAGLVAESGQLAPTVGRPTTLLRLVPHARHAIGVHIDRDELRLVLIDLAGRVIAADHRPGLVGSIGELAEPIRKLASTVDPATLAGVGVGCPGPLDHRSGVLHHANRLPGWENAELGPMLTAAIGLPVIVDKDTNAAVLAELWTTDLPSQMAMIYVGTGIGAGLVLDGRVYRGGRTNAGEFGHTVMALDGPPCVCGRRGCLEALCGPAAVVAKAAGEPVPESLVLTRFAQLDHAEVAWAGDILGVAVMDLVNLLDLDRVVLAGRAAPAYLDGVGRALLGTGVEMTLSGWGPQLVAVGAATSPLAASWTATDALAARRG</sequence>
<dbReference type="InterPro" id="IPR036390">
    <property type="entry name" value="WH_DNA-bd_sf"/>
</dbReference>
<dbReference type="InterPro" id="IPR043129">
    <property type="entry name" value="ATPase_NBD"/>
</dbReference>
<dbReference type="InterPro" id="IPR000835">
    <property type="entry name" value="HTH_MarR-typ"/>
</dbReference>
<dbReference type="GO" id="GO:0003700">
    <property type="term" value="F:DNA-binding transcription factor activity"/>
    <property type="evidence" value="ECO:0007669"/>
    <property type="project" value="InterPro"/>
</dbReference>
<dbReference type="Gene3D" id="1.10.10.10">
    <property type="entry name" value="Winged helix-like DNA-binding domain superfamily/Winged helix DNA-binding domain"/>
    <property type="match status" value="1"/>
</dbReference>